<organism evidence="3 4">
    <name type="scientific">Arthrobotrys conoides</name>
    <dbReference type="NCBI Taxonomy" id="74498"/>
    <lineage>
        <taxon>Eukaryota</taxon>
        <taxon>Fungi</taxon>
        <taxon>Dikarya</taxon>
        <taxon>Ascomycota</taxon>
        <taxon>Pezizomycotina</taxon>
        <taxon>Orbiliomycetes</taxon>
        <taxon>Orbiliales</taxon>
        <taxon>Orbiliaceae</taxon>
        <taxon>Arthrobotrys</taxon>
    </lineage>
</organism>
<feature type="chain" id="PRO_5042958601" evidence="2">
    <location>
        <begin position="31"/>
        <end position="325"/>
    </location>
</feature>
<feature type="signal peptide" evidence="2">
    <location>
        <begin position="1"/>
        <end position="30"/>
    </location>
</feature>
<keyword evidence="2" id="KW-0732">Signal</keyword>
<evidence type="ECO:0000313" key="4">
    <source>
        <dbReference type="Proteomes" id="UP001307849"/>
    </source>
</evidence>
<comment type="caution">
    <text evidence="3">The sequence shown here is derived from an EMBL/GenBank/DDBJ whole genome shotgun (WGS) entry which is preliminary data.</text>
</comment>
<dbReference type="AlphaFoldDB" id="A0AAN8NTJ0"/>
<evidence type="ECO:0000256" key="1">
    <source>
        <dbReference type="SAM" id="MobiDB-lite"/>
    </source>
</evidence>
<name>A0AAN8NTJ0_9PEZI</name>
<protein>
    <submittedName>
        <fullName evidence="3">Uncharacterized protein</fullName>
    </submittedName>
</protein>
<feature type="region of interest" description="Disordered" evidence="1">
    <location>
        <begin position="41"/>
        <end position="83"/>
    </location>
</feature>
<proteinExistence type="predicted"/>
<sequence length="325" mass="36096">MTPQLGAPNLTSTLIHFLLCTYTFMLPALAATISTSKPPNIVATKSPPSEEPSFSKAQPQPIGNMEGPELQKRDSGETSPELSSLDLDQFPVVSLELETFDLSDDWWVETNATDKNLAWPRDDPSQAWGGFSVLSTIVPRVSKFDNGTSLRREYSIPAIVPGLTYYTTRSKKNLGTGRCLFPSFGFPDVNIHGVTQEPSEQFQLAKGYVVLKPCPEEEENSFVRDEFTIVDDAIVMQLAEYANEAKYAGSIIAVDVTRFGAPNGPYDCSRSNDNDTEDDYANTLLVPYLFPKKSEDDKEIYPAVFWLREKKPTPYCLPKRVLGGL</sequence>
<gene>
    <name evidence="3" type="ORF">TWF506_006399</name>
</gene>
<reference evidence="3 4" key="1">
    <citation type="submission" date="2019-10" db="EMBL/GenBank/DDBJ databases">
        <authorList>
            <person name="Palmer J.M."/>
        </authorList>
    </citation>
    <scope>NUCLEOTIDE SEQUENCE [LARGE SCALE GENOMIC DNA]</scope>
    <source>
        <strain evidence="3 4">TWF506</strain>
    </source>
</reference>
<evidence type="ECO:0000313" key="3">
    <source>
        <dbReference type="EMBL" id="KAK6516492.1"/>
    </source>
</evidence>
<dbReference type="Proteomes" id="UP001307849">
    <property type="component" value="Unassembled WGS sequence"/>
</dbReference>
<evidence type="ECO:0000256" key="2">
    <source>
        <dbReference type="SAM" id="SignalP"/>
    </source>
</evidence>
<keyword evidence="4" id="KW-1185">Reference proteome</keyword>
<accession>A0AAN8NTJ0</accession>
<dbReference type="EMBL" id="JAVHJM010000003">
    <property type="protein sequence ID" value="KAK6516492.1"/>
    <property type="molecule type" value="Genomic_DNA"/>
</dbReference>